<name>A0AC35TWD1_9BILA</name>
<evidence type="ECO:0000313" key="2">
    <source>
        <dbReference type="WBParaSite" id="RSKR_0000500100.1"/>
    </source>
</evidence>
<protein>
    <submittedName>
        <fullName evidence="2">Uncharacterized protein</fullName>
    </submittedName>
</protein>
<organism evidence="1 2">
    <name type="scientific">Rhabditophanes sp. KR3021</name>
    <dbReference type="NCBI Taxonomy" id="114890"/>
    <lineage>
        <taxon>Eukaryota</taxon>
        <taxon>Metazoa</taxon>
        <taxon>Ecdysozoa</taxon>
        <taxon>Nematoda</taxon>
        <taxon>Chromadorea</taxon>
        <taxon>Rhabditida</taxon>
        <taxon>Tylenchina</taxon>
        <taxon>Panagrolaimomorpha</taxon>
        <taxon>Strongyloidoidea</taxon>
        <taxon>Alloionematidae</taxon>
        <taxon>Rhabditophanes</taxon>
    </lineage>
</organism>
<dbReference type="WBParaSite" id="RSKR_0000500100.1">
    <property type="protein sequence ID" value="RSKR_0000500100.1"/>
    <property type="gene ID" value="RSKR_0000500100"/>
</dbReference>
<accession>A0AC35TWD1</accession>
<evidence type="ECO:0000313" key="1">
    <source>
        <dbReference type="Proteomes" id="UP000095286"/>
    </source>
</evidence>
<reference evidence="2" key="1">
    <citation type="submission" date="2016-11" db="UniProtKB">
        <authorList>
            <consortium name="WormBaseParasite"/>
        </authorList>
    </citation>
    <scope>IDENTIFICATION</scope>
    <source>
        <strain evidence="2">KR3021</strain>
    </source>
</reference>
<dbReference type="Proteomes" id="UP000095286">
    <property type="component" value="Unplaced"/>
</dbReference>
<proteinExistence type="predicted"/>
<sequence>METQPETTISKCPKESLLIDTDGGKGHSTARYEQAITEQHYQAKRKAEYLLKRKLEFNATIQTDDKLPHPRSKVSRQIIVQPPLTFHHIIDTEQKYETWFKEIKQFNRNNRSFKIKDKEVRKFVNSIKSREISKDFERSLHVTKK</sequence>